<proteinExistence type="predicted"/>
<protein>
    <recommendedName>
        <fullName evidence="4">CCHC-type domain-containing protein</fullName>
    </recommendedName>
</protein>
<name>A0ABU6XRE4_9FABA</name>
<accession>A0ABU6XRE4</accession>
<dbReference type="Proteomes" id="UP001341840">
    <property type="component" value="Unassembled WGS sequence"/>
</dbReference>
<sequence length="171" mass="19325">MLRVICHRETWVVTLLHEAATLRASNQPFRSLFHRGGRRNGSDNGGNGSQRPGNAPRFSQGQPRWQCQRCGRSHGIRPSRTGGSNCPNCGKPEHLARSYRARKSGPGQPTQRQQPVGRVSALTKDESPCQNDTPRFPRGHKDKCARDARKLTRMRHLWKARTPVETLLCRE</sequence>
<keyword evidence="3" id="KW-1185">Reference proteome</keyword>
<dbReference type="EMBL" id="JASCZI010212695">
    <property type="protein sequence ID" value="MED6200106.1"/>
    <property type="molecule type" value="Genomic_DNA"/>
</dbReference>
<organism evidence="2 3">
    <name type="scientific">Stylosanthes scabra</name>
    <dbReference type="NCBI Taxonomy" id="79078"/>
    <lineage>
        <taxon>Eukaryota</taxon>
        <taxon>Viridiplantae</taxon>
        <taxon>Streptophyta</taxon>
        <taxon>Embryophyta</taxon>
        <taxon>Tracheophyta</taxon>
        <taxon>Spermatophyta</taxon>
        <taxon>Magnoliopsida</taxon>
        <taxon>eudicotyledons</taxon>
        <taxon>Gunneridae</taxon>
        <taxon>Pentapetalae</taxon>
        <taxon>rosids</taxon>
        <taxon>fabids</taxon>
        <taxon>Fabales</taxon>
        <taxon>Fabaceae</taxon>
        <taxon>Papilionoideae</taxon>
        <taxon>50 kb inversion clade</taxon>
        <taxon>dalbergioids sensu lato</taxon>
        <taxon>Dalbergieae</taxon>
        <taxon>Pterocarpus clade</taxon>
        <taxon>Stylosanthes</taxon>
    </lineage>
</organism>
<evidence type="ECO:0000313" key="2">
    <source>
        <dbReference type="EMBL" id="MED6200106.1"/>
    </source>
</evidence>
<feature type="region of interest" description="Disordered" evidence="1">
    <location>
        <begin position="31"/>
        <end position="143"/>
    </location>
</feature>
<evidence type="ECO:0000256" key="1">
    <source>
        <dbReference type="SAM" id="MobiDB-lite"/>
    </source>
</evidence>
<evidence type="ECO:0000313" key="3">
    <source>
        <dbReference type="Proteomes" id="UP001341840"/>
    </source>
</evidence>
<evidence type="ECO:0008006" key="4">
    <source>
        <dbReference type="Google" id="ProtNLM"/>
    </source>
</evidence>
<comment type="caution">
    <text evidence="2">The sequence shown here is derived from an EMBL/GenBank/DDBJ whole genome shotgun (WGS) entry which is preliminary data.</text>
</comment>
<reference evidence="2 3" key="1">
    <citation type="journal article" date="2023" name="Plants (Basel)">
        <title>Bridging the Gap: Combining Genomics and Transcriptomics Approaches to Understand Stylosanthes scabra, an Orphan Legume from the Brazilian Caatinga.</title>
        <authorList>
            <person name="Ferreira-Neto J.R.C."/>
            <person name="da Silva M.D."/>
            <person name="Binneck E."/>
            <person name="de Melo N.F."/>
            <person name="da Silva R.H."/>
            <person name="de Melo A.L.T.M."/>
            <person name="Pandolfi V."/>
            <person name="Bustamante F.O."/>
            <person name="Brasileiro-Vidal A.C."/>
            <person name="Benko-Iseppon A.M."/>
        </authorList>
    </citation>
    <scope>NUCLEOTIDE SEQUENCE [LARGE SCALE GENOMIC DNA]</scope>
    <source>
        <tissue evidence="2">Leaves</tissue>
    </source>
</reference>
<gene>
    <name evidence="2" type="ORF">PIB30_082021</name>
</gene>